<proteinExistence type="predicted"/>
<sequence>MKLRDILIGAPEIKLNAVPSPIDVSAADLAPFNTTDSRNIFAGNLTATRSQAMSVPAISRARSIICSTIASLPMEQRIKSTGERVEAPRVINQPDPRVPGSAVWAWIAEDLLFYGYAYLQQTDSYAEDGRCRAGQRIAPTRVSIVTNAEGTEITGYRVDGAQVPNFGNGSLKVFYGLDEGLLNRAGRTILSAVELEKAALLYAREPVPMMVLKSNGTALPADRVTKLLDAWRVARSTRATAFLNADVELTSLGFDPEKLQLNSARQYIALECARAVGIPAYFLGADVNTLTYSNAVSERKSLIDFSLRNVMTSIEERLSQSDFVASNTVIRFDLDDFLRGSALERAQIYEILNRIGVMSVDEIRQDEELIS</sequence>
<name>A0A6J5RCE5_9CAUD</name>
<evidence type="ECO:0000256" key="3">
    <source>
        <dbReference type="ARBA" id="ARBA00023219"/>
    </source>
</evidence>
<dbReference type="Gene3D" id="3.30.1120.70">
    <property type="match status" value="1"/>
</dbReference>
<reference evidence="4" key="1">
    <citation type="submission" date="2020-05" db="EMBL/GenBank/DDBJ databases">
        <authorList>
            <person name="Chiriac C."/>
            <person name="Salcher M."/>
            <person name="Ghai R."/>
            <person name="Kavagutti S V."/>
        </authorList>
    </citation>
    <scope>NUCLEOTIDE SEQUENCE</scope>
</reference>
<keyword evidence="2" id="KW-1160">Virus entry into host cell</keyword>
<keyword evidence="3" id="KW-0231">Viral genome packaging</keyword>
<evidence type="ECO:0000256" key="2">
    <source>
        <dbReference type="ARBA" id="ARBA00023009"/>
    </source>
</evidence>
<evidence type="ECO:0000256" key="1">
    <source>
        <dbReference type="ARBA" id="ARBA00022950"/>
    </source>
</evidence>
<protein>
    <submittedName>
        <fullName evidence="4">Portal_HK97, phage portal protein, HK97 family</fullName>
    </submittedName>
</protein>
<keyword evidence="1" id="KW-0118">Viral capsid assembly</keyword>
<dbReference type="Gene3D" id="1.20.1270.210">
    <property type="match status" value="1"/>
</dbReference>
<gene>
    <name evidence="4" type="ORF">UFOVP1215_7</name>
</gene>
<evidence type="ECO:0000313" key="4">
    <source>
        <dbReference type="EMBL" id="CAB4191121.1"/>
    </source>
</evidence>
<keyword evidence="1" id="KW-1188">Viral release from host cell</keyword>
<keyword evidence="2" id="KW-1162">Viral penetration into host cytoplasm</keyword>
<dbReference type="EMBL" id="LR797170">
    <property type="protein sequence ID" value="CAB4191121.1"/>
    <property type="molecule type" value="Genomic_DNA"/>
</dbReference>
<dbReference type="Pfam" id="PF04860">
    <property type="entry name" value="Phage_portal"/>
    <property type="match status" value="1"/>
</dbReference>
<dbReference type="InterPro" id="IPR006944">
    <property type="entry name" value="Phage/GTA_portal"/>
</dbReference>
<keyword evidence="2" id="KW-1171">Viral genome ejection through host cell envelope</keyword>
<accession>A0A6J5RCE5</accession>
<organism evidence="4">
    <name type="scientific">uncultured Caudovirales phage</name>
    <dbReference type="NCBI Taxonomy" id="2100421"/>
    <lineage>
        <taxon>Viruses</taxon>
        <taxon>Duplodnaviria</taxon>
        <taxon>Heunggongvirae</taxon>
        <taxon>Uroviricota</taxon>
        <taxon>Caudoviricetes</taxon>
        <taxon>Peduoviridae</taxon>
        <taxon>Maltschvirus</taxon>
        <taxon>Maltschvirus maltsch</taxon>
    </lineage>
</organism>
<dbReference type="Gene3D" id="3.40.140.120">
    <property type="match status" value="1"/>
</dbReference>